<protein>
    <recommendedName>
        <fullName evidence="3">RloB domain-containing protein</fullName>
    </recommendedName>
</protein>
<dbReference type="AlphaFoldDB" id="A0A4R0XN05"/>
<gene>
    <name evidence="1" type="ORF">C4B25_00200</name>
</gene>
<proteinExistence type="predicted"/>
<reference evidence="1 2" key="1">
    <citation type="submission" date="2018-02" db="EMBL/GenBank/DDBJ databases">
        <title>Mycoplasma marinum and Mycoplasma todarodis sp. nov., moderately halophilic and psychrotolerant mycoplasmas isolated from cephalopods.</title>
        <authorList>
            <person name="Viver T."/>
        </authorList>
    </citation>
    <scope>NUCLEOTIDE SEQUENCE [LARGE SCALE GENOMIC DNA]</scope>
    <source>
        <strain evidence="1 2">5H</strain>
    </source>
</reference>
<comment type="caution">
    <text evidence="1">The sequence shown here is derived from an EMBL/GenBank/DDBJ whole genome shotgun (WGS) entry which is preliminary data.</text>
</comment>
<evidence type="ECO:0000313" key="2">
    <source>
        <dbReference type="Proteomes" id="UP000291072"/>
    </source>
</evidence>
<organism evidence="1 2">
    <name type="scientific">Mycoplasma todarodis</name>
    <dbReference type="NCBI Taxonomy" id="1937191"/>
    <lineage>
        <taxon>Bacteria</taxon>
        <taxon>Bacillati</taxon>
        <taxon>Mycoplasmatota</taxon>
        <taxon>Mollicutes</taxon>
        <taxon>Mycoplasmataceae</taxon>
        <taxon>Mycoplasma</taxon>
    </lineage>
</organism>
<dbReference type="Proteomes" id="UP000291072">
    <property type="component" value="Unassembled WGS sequence"/>
</dbReference>
<dbReference type="EMBL" id="PSZP01000001">
    <property type="protein sequence ID" value="TCG12101.1"/>
    <property type="molecule type" value="Genomic_DNA"/>
</dbReference>
<keyword evidence="2" id="KW-1185">Reference proteome</keyword>
<sequence length="176" mass="20469">MIIYVEGKSEELYLKGAHADGKINPEIIDAKSELNIFDCNIGSIDRYISVENEDVIFLVADTDDEVTNNKIFDAKEIAKRNDLNFTVLQQHPNFEFFICSHFEDFEGIDETLSLEDQKKFMEDFLVSKKIEKAYLPNGKYRWKHKTLRYDKIKAAGGNYKNAKRFKNNNEILCILV</sequence>
<accession>A0A4R0XN05</accession>
<dbReference type="RefSeq" id="WP_131613054.1">
    <property type="nucleotide sequence ID" value="NZ_PSZP01000001.1"/>
</dbReference>
<name>A0A4R0XN05_9MOLU</name>
<dbReference type="Pfam" id="PF13707">
    <property type="entry name" value="RloB"/>
    <property type="match status" value="1"/>
</dbReference>
<evidence type="ECO:0000313" key="1">
    <source>
        <dbReference type="EMBL" id="TCG12101.1"/>
    </source>
</evidence>
<evidence type="ECO:0008006" key="3">
    <source>
        <dbReference type="Google" id="ProtNLM"/>
    </source>
</evidence>
<dbReference type="InterPro" id="IPR025591">
    <property type="entry name" value="RloB"/>
</dbReference>